<dbReference type="InterPro" id="IPR053333">
    <property type="entry name" value="Cytochrome_b6-f_sub7"/>
</dbReference>
<dbReference type="EMBL" id="QGNW01001197">
    <property type="protein sequence ID" value="RVW50460.1"/>
    <property type="molecule type" value="Genomic_DNA"/>
</dbReference>
<dbReference type="Proteomes" id="UP000288805">
    <property type="component" value="Unassembled WGS sequence"/>
</dbReference>
<comment type="subcellular location">
    <subcellularLocation>
        <location evidence="1">Membrane</location>
        <topology evidence="1">Single-pass membrane protein</topology>
    </subcellularLocation>
</comment>
<evidence type="ECO:0000256" key="7">
    <source>
        <dbReference type="SAM" id="MobiDB-lite"/>
    </source>
</evidence>
<dbReference type="PANTHER" id="PTHR34951:SF1">
    <property type="entry name" value="B6F COMPLEX SUBUNIT, PUTATIVE, EXPRESSED-RELATED"/>
    <property type="match status" value="1"/>
</dbReference>
<dbReference type="GO" id="GO:0009512">
    <property type="term" value="C:cytochrome b6f complex"/>
    <property type="evidence" value="ECO:0007669"/>
    <property type="project" value="InterPro"/>
</dbReference>
<evidence type="ECO:0000256" key="3">
    <source>
        <dbReference type="ARBA" id="ARBA00022692"/>
    </source>
</evidence>
<evidence type="ECO:0000313" key="10">
    <source>
        <dbReference type="Proteomes" id="UP000288805"/>
    </source>
</evidence>
<gene>
    <name evidence="9" type="primary">petM_3</name>
    <name evidence="9" type="ORF">CK203_086855</name>
</gene>
<evidence type="ECO:0000256" key="1">
    <source>
        <dbReference type="ARBA" id="ARBA00004167"/>
    </source>
</evidence>
<dbReference type="SUPFAM" id="SSF103441">
    <property type="entry name" value="PetM subunit of the cytochrome b6f complex"/>
    <property type="match status" value="1"/>
</dbReference>
<dbReference type="Pfam" id="PF08041">
    <property type="entry name" value="PetM"/>
    <property type="match status" value="1"/>
</dbReference>
<dbReference type="HAMAP" id="MF_00396">
    <property type="entry name" value="Cytb6_f_PetM"/>
    <property type="match status" value="1"/>
</dbReference>
<sequence length="208" mass="22401">MFDVSDMIWDASNWRWLGGDLRLRVTKLNARVGVGGTHCRTTRMGIMRVMQPKGPMPWGQTELSICGNVVAMMGGQEDLLQRSWVVNGHSISNTLSGHGDCQSQELRQQNPEGREESGVRSRAEQLWGLKAHNSVVAMGVPVCTEQCFANVVSSLKAKGRGGGGALSSTCSAASEIFRIAAIMNALVLIGVAVGFVLLRIEASVEESE</sequence>
<feature type="compositionally biased region" description="Polar residues" evidence="7">
    <location>
        <begin position="96"/>
        <end position="111"/>
    </location>
</feature>
<keyword evidence="3 8" id="KW-0812">Transmembrane</keyword>
<accession>A0A438ERX5</accession>
<keyword evidence="6 8" id="KW-0472">Membrane</keyword>
<evidence type="ECO:0000256" key="2">
    <source>
        <dbReference type="ARBA" id="ARBA00022448"/>
    </source>
</evidence>
<dbReference type="GO" id="GO:0016020">
    <property type="term" value="C:membrane"/>
    <property type="evidence" value="ECO:0007669"/>
    <property type="project" value="UniProtKB-SubCell"/>
</dbReference>
<evidence type="ECO:0000256" key="8">
    <source>
        <dbReference type="SAM" id="Phobius"/>
    </source>
</evidence>
<reference evidence="9 10" key="1">
    <citation type="journal article" date="2018" name="PLoS Genet.">
        <title>Population sequencing reveals clonal diversity and ancestral inbreeding in the grapevine cultivar Chardonnay.</title>
        <authorList>
            <person name="Roach M.J."/>
            <person name="Johnson D.L."/>
            <person name="Bohlmann J."/>
            <person name="van Vuuren H.J."/>
            <person name="Jones S.J."/>
            <person name="Pretorius I.S."/>
            <person name="Schmidt S.A."/>
            <person name="Borneman A.R."/>
        </authorList>
    </citation>
    <scope>NUCLEOTIDE SEQUENCE [LARGE SCALE GENOMIC DNA]</scope>
    <source>
        <strain evidence="10">cv. Chardonnay</strain>
        <tissue evidence="9">Leaf</tissue>
    </source>
</reference>
<evidence type="ECO:0000313" key="9">
    <source>
        <dbReference type="EMBL" id="RVW50460.1"/>
    </source>
</evidence>
<keyword evidence="2" id="KW-0813">Transport</keyword>
<organism evidence="9 10">
    <name type="scientific">Vitis vinifera</name>
    <name type="common">Grape</name>
    <dbReference type="NCBI Taxonomy" id="29760"/>
    <lineage>
        <taxon>Eukaryota</taxon>
        <taxon>Viridiplantae</taxon>
        <taxon>Streptophyta</taxon>
        <taxon>Embryophyta</taxon>
        <taxon>Tracheophyta</taxon>
        <taxon>Spermatophyta</taxon>
        <taxon>Magnoliopsida</taxon>
        <taxon>eudicotyledons</taxon>
        <taxon>Gunneridae</taxon>
        <taxon>Pentapetalae</taxon>
        <taxon>rosids</taxon>
        <taxon>Vitales</taxon>
        <taxon>Vitaceae</taxon>
        <taxon>Viteae</taxon>
        <taxon>Vitis</taxon>
    </lineage>
</organism>
<keyword evidence="4" id="KW-0249">Electron transport</keyword>
<feature type="transmembrane region" description="Helical" evidence="8">
    <location>
        <begin position="176"/>
        <end position="198"/>
    </location>
</feature>
<evidence type="ECO:0000256" key="5">
    <source>
        <dbReference type="ARBA" id="ARBA00022989"/>
    </source>
</evidence>
<protein>
    <submittedName>
        <fullName evidence="9">Cytochrome b6-f complex subunit 7</fullName>
    </submittedName>
</protein>
<keyword evidence="5 8" id="KW-1133">Transmembrane helix</keyword>
<comment type="caution">
    <text evidence="9">The sequence shown here is derived from an EMBL/GenBank/DDBJ whole genome shotgun (WGS) entry which is preliminary data.</text>
</comment>
<dbReference type="AlphaFoldDB" id="A0A438ERX5"/>
<feature type="region of interest" description="Disordered" evidence="7">
    <location>
        <begin position="96"/>
        <end position="117"/>
    </location>
</feature>
<evidence type="ECO:0000256" key="4">
    <source>
        <dbReference type="ARBA" id="ARBA00022982"/>
    </source>
</evidence>
<name>A0A438ERX5_VITVI</name>
<dbReference type="PANTHER" id="PTHR34951">
    <property type="entry name" value="B6F COMPLEX SUBUNIT, PUTATIVE, EXPRESSED-RELATED"/>
    <property type="match status" value="1"/>
</dbReference>
<proteinExistence type="inferred from homology"/>
<dbReference type="InterPro" id="IPR012595">
    <property type="entry name" value="PetM_cyt_b6/f_cplx_su7"/>
</dbReference>
<evidence type="ECO:0000256" key="6">
    <source>
        <dbReference type="ARBA" id="ARBA00023136"/>
    </source>
</evidence>